<dbReference type="SUPFAM" id="SSF55073">
    <property type="entry name" value="Nucleotide cyclase"/>
    <property type="match status" value="1"/>
</dbReference>
<feature type="transmembrane region" description="Helical" evidence="1">
    <location>
        <begin position="129"/>
        <end position="146"/>
    </location>
</feature>
<dbReference type="RefSeq" id="WP_153362427.1">
    <property type="nucleotide sequence ID" value="NZ_JABGDC010000252.1"/>
</dbReference>
<dbReference type="EMBL" id="VLKF01000001">
    <property type="protein sequence ID" value="TWH73612.1"/>
    <property type="molecule type" value="Genomic_DNA"/>
</dbReference>
<feature type="domain" description="EAL" evidence="2">
    <location>
        <begin position="332"/>
        <end position="586"/>
    </location>
</feature>
<evidence type="ECO:0000259" key="2">
    <source>
        <dbReference type="PROSITE" id="PS50883"/>
    </source>
</evidence>
<dbReference type="SUPFAM" id="SSF141868">
    <property type="entry name" value="EAL domain-like"/>
    <property type="match status" value="1"/>
</dbReference>
<accession>A0A562IRT0</accession>
<dbReference type="FunFam" id="3.30.70.270:FF:000001">
    <property type="entry name" value="Diguanylate cyclase domain protein"/>
    <property type="match status" value="1"/>
</dbReference>
<reference evidence="4 5" key="1">
    <citation type="submission" date="2019-07" db="EMBL/GenBank/DDBJ databases">
        <title>R&amp;d 2014.</title>
        <authorList>
            <person name="Klenk H.-P."/>
        </authorList>
    </citation>
    <scope>NUCLEOTIDE SEQUENCE [LARGE SCALE GENOMIC DNA]</scope>
    <source>
        <strain evidence="4 5">DSM 45764</strain>
    </source>
</reference>
<dbReference type="PROSITE" id="PS50883">
    <property type="entry name" value="EAL"/>
    <property type="match status" value="1"/>
</dbReference>
<dbReference type="GO" id="GO:0071111">
    <property type="term" value="F:cyclic-guanylate-specific phosphodiesterase activity"/>
    <property type="evidence" value="ECO:0007669"/>
    <property type="project" value="InterPro"/>
</dbReference>
<dbReference type="PANTHER" id="PTHR33121">
    <property type="entry name" value="CYCLIC DI-GMP PHOSPHODIESTERASE PDEF"/>
    <property type="match status" value="1"/>
</dbReference>
<sequence length="592" mass="61164">MRRRTDHHSVNWSTAPAVATPRLMARVLGTFYVAAGIAGLFAVLGPGAAQQSRSLTAVLAVAAIAAGATSLHWGSRWPRRVFHCLVASASLVIALVVAVSPDAAIAMAAASLLAFAAVDACFFFSLRLAWAHLLLGMSATTVALLVQGEVPISIALALNTVVAALGNVTRGLVIRASSASRDPLTGLANRRGFDDALQELLAAAARRDEPLSAALLDLDHFKQINDTDGHEAGDRVLCRVADVWRHELPPSAVLARQGGDEFAVLLPGTAGADALALVRRASAGHPEISVSCGVAEVRPGETAAELMRRADRTLYEVKAAGRGRCELAGGTGSTLARDLAAALAADDVAVHYQPIVALPGGAVVGVEALARWTHPERGAVPPGEFVPVAEQSGLVHALGAHVLRTACADLAGVRTAAGEQLTLGVNVSGRELTDPGYAQRVAAVLADTGFPADHLVIEVTESLLEGGSPDAVATLQALRDAGLSVAIDDFGTGFSSLSRLDTLPADLLKLDRSFVATVHSSPRRAQMLHSLVAMCRGLGLDIVAEGVETAEQEAAVRAMGCTFAQGWRHGHPVPFPGLLAAQAAPAGGVHRG</sequence>
<dbReference type="OrthoDB" id="23692at2"/>
<dbReference type="CDD" id="cd01949">
    <property type="entry name" value="GGDEF"/>
    <property type="match status" value="1"/>
</dbReference>
<evidence type="ECO:0000259" key="3">
    <source>
        <dbReference type="PROSITE" id="PS50887"/>
    </source>
</evidence>
<organism evidence="4 5">
    <name type="scientific">Modestobacter roseus</name>
    <dbReference type="NCBI Taxonomy" id="1181884"/>
    <lineage>
        <taxon>Bacteria</taxon>
        <taxon>Bacillati</taxon>
        <taxon>Actinomycetota</taxon>
        <taxon>Actinomycetes</taxon>
        <taxon>Geodermatophilales</taxon>
        <taxon>Geodermatophilaceae</taxon>
        <taxon>Modestobacter</taxon>
    </lineage>
</organism>
<gene>
    <name evidence="4" type="ORF">JD78_02136</name>
</gene>
<dbReference type="SMART" id="SM00052">
    <property type="entry name" value="EAL"/>
    <property type="match status" value="1"/>
</dbReference>
<protein>
    <submittedName>
        <fullName evidence="4">Diguanylate cyclase/phosphodiesterase</fullName>
    </submittedName>
</protein>
<keyword evidence="5" id="KW-1185">Reference proteome</keyword>
<evidence type="ECO:0000313" key="4">
    <source>
        <dbReference type="EMBL" id="TWH73612.1"/>
    </source>
</evidence>
<comment type="caution">
    <text evidence="4">The sequence shown here is derived from an EMBL/GenBank/DDBJ whole genome shotgun (WGS) entry which is preliminary data.</text>
</comment>
<dbReference type="AlphaFoldDB" id="A0A562IRT0"/>
<dbReference type="Gene3D" id="3.30.70.270">
    <property type="match status" value="1"/>
</dbReference>
<dbReference type="NCBIfam" id="TIGR00254">
    <property type="entry name" value="GGDEF"/>
    <property type="match status" value="1"/>
</dbReference>
<name>A0A562IRT0_9ACTN</name>
<feature type="domain" description="GGDEF" evidence="3">
    <location>
        <begin position="209"/>
        <end position="330"/>
    </location>
</feature>
<dbReference type="InterPro" id="IPR000160">
    <property type="entry name" value="GGDEF_dom"/>
</dbReference>
<evidence type="ECO:0000256" key="1">
    <source>
        <dbReference type="SAM" id="Phobius"/>
    </source>
</evidence>
<keyword evidence="1" id="KW-0812">Transmembrane</keyword>
<dbReference type="InterPro" id="IPR035919">
    <property type="entry name" value="EAL_sf"/>
</dbReference>
<feature type="transmembrane region" description="Helical" evidence="1">
    <location>
        <begin position="81"/>
        <end position="99"/>
    </location>
</feature>
<keyword evidence="1" id="KW-0472">Membrane</keyword>
<proteinExistence type="predicted"/>
<feature type="transmembrane region" description="Helical" evidence="1">
    <location>
        <begin position="105"/>
        <end position="124"/>
    </location>
</feature>
<dbReference type="PANTHER" id="PTHR33121:SF70">
    <property type="entry name" value="SIGNALING PROTEIN YKOW"/>
    <property type="match status" value="1"/>
</dbReference>
<dbReference type="Pfam" id="PF00563">
    <property type="entry name" value="EAL"/>
    <property type="match status" value="1"/>
</dbReference>
<feature type="transmembrane region" description="Helical" evidence="1">
    <location>
        <begin position="55"/>
        <end position="74"/>
    </location>
</feature>
<dbReference type="InterPro" id="IPR043128">
    <property type="entry name" value="Rev_trsase/Diguanyl_cyclase"/>
</dbReference>
<feature type="transmembrane region" description="Helical" evidence="1">
    <location>
        <begin position="31"/>
        <end position="49"/>
    </location>
</feature>
<dbReference type="CDD" id="cd01948">
    <property type="entry name" value="EAL"/>
    <property type="match status" value="1"/>
</dbReference>
<dbReference type="PROSITE" id="PS50887">
    <property type="entry name" value="GGDEF"/>
    <property type="match status" value="1"/>
</dbReference>
<dbReference type="Gene3D" id="3.20.20.450">
    <property type="entry name" value="EAL domain"/>
    <property type="match status" value="1"/>
</dbReference>
<evidence type="ECO:0000313" key="5">
    <source>
        <dbReference type="Proteomes" id="UP000321490"/>
    </source>
</evidence>
<dbReference type="InterPro" id="IPR001633">
    <property type="entry name" value="EAL_dom"/>
</dbReference>
<dbReference type="Proteomes" id="UP000321490">
    <property type="component" value="Unassembled WGS sequence"/>
</dbReference>
<dbReference type="Pfam" id="PF00990">
    <property type="entry name" value="GGDEF"/>
    <property type="match status" value="1"/>
</dbReference>
<dbReference type="InterPro" id="IPR029787">
    <property type="entry name" value="Nucleotide_cyclase"/>
</dbReference>
<dbReference type="SMART" id="SM00267">
    <property type="entry name" value="GGDEF"/>
    <property type="match status" value="1"/>
</dbReference>
<dbReference type="InterPro" id="IPR050706">
    <property type="entry name" value="Cyclic-di-GMP_PDE-like"/>
</dbReference>
<keyword evidence="1" id="KW-1133">Transmembrane helix</keyword>